<comment type="caution">
    <text evidence="1">The sequence shown here is derived from an EMBL/GenBank/DDBJ whole genome shotgun (WGS) entry which is preliminary data.</text>
</comment>
<keyword evidence="2" id="KW-1185">Reference proteome</keyword>
<organism evidence="1 2">
    <name type="scientific">Petrolisthes manimaculis</name>
    <dbReference type="NCBI Taxonomy" id="1843537"/>
    <lineage>
        <taxon>Eukaryota</taxon>
        <taxon>Metazoa</taxon>
        <taxon>Ecdysozoa</taxon>
        <taxon>Arthropoda</taxon>
        <taxon>Crustacea</taxon>
        <taxon>Multicrustacea</taxon>
        <taxon>Malacostraca</taxon>
        <taxon>Eumalacostraca</taxon>
        <taxon>Eucarida</taxon>
        <taxon>Decapoda</taxon>
        <taxon>Pleocyemata</taxon>
        <taxon>Anomura</taxon>
        <taxon>Galatheoidea</taxon>
        <taxon>Porcellanidae</taxon>
        <taxon>Petrolisthes</taxon>
    </lineage>
</organism>
<name>A0AAE1U6J2_9EUCA</name>
<proteinExistence type="predicted"/>
<reference evidence="1" key="1">
    <citation type="submission" date="2023-11" db="EMBL/GenBank/DDBJ databases">
        <title>Genome assemblies of two species of porcelain crab, Petrolisthes cinctipes and Petrolisthes manimaculis (Anomura: Porcellanidae).</title>
        <authorList>
            <person name="Angst P."/>
        </authorList>
    </citation>
    <scope>NUCLEOTIDE SEQUENCE</scope>
    <source>
        <strain evidence="1">PB745_02</strain>
        <tissue evidence="1">Gill</tissue>
    </source>
</reference>
<evidence type="ECO:0000313" key="2">
    <source>
        <dbReference type="Proteomes" id="UP001292094"/>
    </source>
</evidence>
<evidence type="ECO:0000313" key="1">
    <source>
        <dbReference type="EMBL" id="KAK4309786.1"/>
    </source>
</evidence>
<protein>
    <submittedName>
        <fullName evidence="1">Uncharacterized protein</fullName>
    </submittedName>
</protein>
<sequence>MSHIRPGRRLITPRLHASVTTTKLDSLSQLLYERDSNHRAPDEGSQCWVLSETTPLSASLSGNNLEMLFNQDGWTWRRECRRHQLPHLLSWARFTTSFG</sequence>
<dbReference type="EMBL" id="JAWZYT010001716">
    <property type="protein sequence ID" value="KAK4309786.1"/>
    <property type="molecule type" value="Genomic_DNA"/>
</dbReference>
<gene>
    <name evidence="1" type="ORF">Pmani_018602</name>
</gene>
<dbReference type="Proteomes" id="UP001292094">
    <property type="component" value="Unassembled WGS sequence"/>
</dbReference>
<accession>A0AAE1U6J2</accession>
<dbReference type="AlphaFoldDB" id="A0AAE1U6J2"/>